<dbReference type="KEGG" id="vg:37617539"/>
<name>A0A140CTQ3_9VIRU</name>
<evidence type="ECO:0000256" key="1">
    <source>
        <dbReference type="SAM" id="MobiDB-lite"/>
    </source>
</evidence>
<dbReference type="GeneID" id="37617539"/>
<dbReference type="OrthoDB" id="7982at10239"/>
<organism evidence="2 3">
    <name type="scientific">Pteropus associated gemycircularvirus 7</name>
    <dbReference type="NCBI Taxonomy" id="1985401"/>
    <lineage>
        <taxon>Viruses</taxon>
        <taxon>Monodnaviria</taxon>
        <taxon>Shotokuvirae</taxon>
        <taxon>Cressdnaviricota</taxon>
        <taxon>Repensiviricetes</taxon>
        <taxon>Geplafuvirales</taxon>
        <taxon>Genomoviridae</taxon>
        <taxon>Gemycircularvirus</taxon>
        <taxon>Gemycircularvirus ptero7</taxon>
    </lineage>
</organism>
<dbReference type="RefSeq" id="YP_009506612.1">
    <property type="nucleotide sequence ID" value="NC_038490.1"/>
</dbReference>
<feature type="region of interest" description="Disordered" evidence="1">
    <location>
        <begin position="1"/>
        <end position="36"/>
    </location>
</feature>
<keyword evidence="3" id="KW-1185">Reference proteome</keyword>
<dbReference type="EMBL" id="KT732807">
    <property type="protein sequence ID" value="AMH87710.1"/>
    <property type="molecule type" value="Genomic_DNA"/>
</dbReference>
<evidence type="ECO:0000313" key="3">
    <source>
        <dbReference type="Proteomes" id="UP000168191"/>
    </source>
</evidence>
<sequence>MPRYANRRISKKYTKTKRKPYRRPARPSKKYGGKSSLKKMLNLVSTKKRDTMLTYSNTSASKPAGDTNYGAHDATLIGGQSYIFPWVATARPAITTDNNAGFPIDQACRTASTCYMRGLKERITMQTNTGSAWQWRRICFTMKGDQLYSTDGSNLRWSLMANEVGGVTGMVRVLNSVSGSNAGSTLVDLIFRGKFGQDWNNVMSAPLDQNLITVKYDKTRSIQSGNDDGILRTYSRWHPMAKNLVYGDDENGGFEDTRRYSAGGKAGMGDYYVIDIINSALGSAPTDQLILGINSILYWHEK</sequence>
<evidence type="ECO:0000313" key="2">
    <source>
        <dbReference type="EMBL" id="AMH87710.1"/>
    </source>
</evidence>
<feature type="compositionally biased region" description="Basic residues" evidence="1">
    <location>
        <begin position="1"/>
        <end position="32"/>
    </location>
</feature>
<reference evidence="3" key="1">
    <citation type="journal article" date="2016" name="Infect. Genet. Evol.">
        <title>Cycloviruses, gemycircularviruses and other novel replication-associated protein encoding circular viruses in Pacific flying fox (Pteropus tonganus) faeces.</title>
        <authorList>
            <person name="Male M.F."/>
            <person name="Kraberger S."/>
            <person name="Stainton D."/>
            <person name="Kami V."/>
            <person name="Varsani A."/>
        </authorList>
    </citation>
    <scope>NUCLEOTIDE SEQUENCE [LARGE SCALE GENOMIC DNA]</scope>
</reference>
<dbReference type="Proteomes" id="UP000168191">
    <property type="component" value="Segment"/>
</dbReference>
<protein>
    <submittedName>
        <fullName evidence="2">Capsid protein</fullName>
    </submittedName>
</protein>
<accession>A0A140CTQ3</accession>
<proteinExistence type="predicted"/>